<dbReference type="Gene3D" id="3.40.50.1240">
    <property type="entry name" value="Phosphoglycerate mutase-like"/>
    <property type="match status" value="1"/>
</dbReference>
<dbReference type="OrthoDB" id="9800841at2"/>
<dbReference type="InterPro" id="IPR029033">
    <property type="entry name" value="His_PPase_superfam"/>
</dbReference>
<gene>
    <name evidence="1" type="ORF">BGX16_1400</name>
</gene>
<evidence type="ECO:0000313" key="2">
    <source>
        <dbReference type="Proteomes" id="UP000231134"/>
    </source>
</evidence>
<dbReference type="EMBL" id="PGEX01000001">
    <property type="protein sequence ID" value="PJJ41433.1"/>
    <property type="molecule type" value="Genomic_DNA"/>
</dbReference>
<proteinExistence type="predicted"/>
<dbReference type="InterPro" id="IPR013078">
    <property type="entry name" value="His_Pase_superF_clade-1"/>
</dbReference>
<dbReference type="Proteomes" id="UP000231134">
    <property type="component" value="Unassembled WGS sequence"/>
</dbReference>
<sequence>MSFLSAEQVLCCIAPGERVTLLLRHAERRHITAQDADHGAHVPLTEKGGEQALAAGKELSVLNGPYFFGSSPVFRCRQTAAFIAEACGASEYAVPEKVAPLQPLAEFYVSDFEEYMRHLREGFYPAICKWVADGRLSGFTPVKEGSEALLKFVLEHSTGNFNVFCTHDAWVVPFLSHFTDVSFNPNRWLNFLSGAAILYKPENPLETAKILPIKFIRDGYLVFSDWEANNKTQV</sequence>
<name>A0A2M9A717_9BACT</name>
<dbReference type="Pfam" id="PF00300">
    <property type="entry name" value="His_Phos_1"/>
    <property type="match status" value="1"/>
</dbReference>
<dbReference type="SUPFAM" id="SSF53254">
    <property type="entry name" value="Phosphoglycerate mutase-like"/>
    <property type="match status" value="1"/>
</dbReference>
<dbReference type="CDD" id="cd07040">
    <property type="entry name" value="HP"/>
    <property type="match status" value="1"/>
</dbReference>
<dbReference type="RefSeq" id="WP_100425400.1">
    <property type="nucleotide sequence ID" value="NZ_PGEX01000001.1"/>
</dbReference>
<organism evidence="1 2">
    <name type="scientific">Hallerella succinigenes</name>
    <dbReference type="NCBI Taxonomy" id="1896222"/>
    <lineage>
        <taxon>Bacteria</taxon>
        <taxon>Pseudomonadati</taxon>
        <taxon>Fibrobacterota</taxon>
        <taxon>Fibrobacteria</taxon>
        <taxon>Fibrobacterales</taxon>
        <taxon>Fibrobacteraceae</taxon>
        <taxon>Hallerella</taxon>
    </lineage>
</organism>
<evidence type="ECO:0000313" key="1">
    <source>
        <dbReference type="EMBL" id="PJJ41433.1"/>
    </source>
</evidence>
<comment type="caution">
    <text evidence="1">The sequence shown here is derived from an EMBL/GenBank/DDBJ whole genome shotgun (WGS) entry which is preliminary data.</text>
</comment>
<accession>A0A2M9A717</accession>
<dbReference type="SMART" id="SM00855">
    <property type="entry name" value="PGAM"/>
    <property type="match status" value="1"/>
</dbReference>
<dbReference type="AlphaFoldDB" id="A0A2M9A717"/>
<keyword evidence="2" id="KW-1185">Reference proteome</keyword>
<reference evidence="1 2" key="1">
    <citation type="submission" date="2017-11" db="EMBL/GenBank/DDBJ databases">
        <title>Animal gut microbial communities from fecal samples from Wisconsin, USA.</title>
        <authorList>
            <person name="Neumann A."/>
        </authorList>
    </citation>
    <scope>NUCLEOTIDE SEQUENCE [LARGE SCALE GENOMIC DNA]</scope>
    <source>
        <strain evidence="1 2">UWS3</strain>
    </source>
</reference>
<protein>
    <submittedName>
        <fullName evidence="1">Broad specificity phosphatase PhoE</fullName>
    </submittedName>
</protein>